<evidence type="ECO:0000313" key="1">
    <source>
        <dbReference type="EMBL" id="TDB57857.1"/>
    </source>
</evidence>
<name>A0A4R4JT79_9GAMM</name>
<protein>
    <submittedName>
        <fullName evidence="1">Uncharacterized protein</fullName>
    </submittedName>
</protein>
<dbReference type="EMBL" id="PUJY01000015">
    <property type="protein sequence ID" value="TDB57857.1"/>
    <property type="molecule type" value="Genomic_DNA"/>
</dbReference>
<gene>
    <name evidence="1" type="ORF">C5467_10740</name>
</gene>
<evidence type="ECO:0000313" key="2">
    <source>
        <dbReference type="Proteomes" id="UP000295598"/>
    </source>
</evidence>
<organism evidence="1 2">
    <name type="scientific">Photorhabdus khanii subsp. guanajuatensis</name>
    <dbReference type="NCBI Taxonomy" id="2100166"/>
    <lineage>
        <taxon>Bacteria</taxon>
        <taxon>Pseudomonadati</taxon>
        <taxon>Pseudomonadota</taxon>
        <taxon>Gammaproteobacteria</taxon>
        <taxon>Enterobacterales</taxon>
        <taxon>Morganellaceae</taxon>
        <taxon>Photorhabdus</taxon>
    </lineage>
</organism>
<comment type="caution">
    <text evidence="1">The sequence shown here is derived from an EMBL/GenBank/DDBJ whole genome shotgun (WGS) entry which is preliminary data.</text>
</comment>
<dbReference type="RefSeq" id="WP_036813167.1">
    <property type="nucleotide sequence ID" value="NZ_CAWOJO010000015.1"/>
</dbReference>
<proteinExistence type="predicted"/>
<sequence>MLKHRLEQAGVTSEMLDNLVHDAASRIASRVNNEGMSEQIEFIESAGITETEIADELNIPL</sequence>
<accession>A0A4R4JT79</accession>
<dbReference type="AlphaFoldDB" id="A0A4R4JT79"/>
<dbReference type="Proteomes" id="UP000295598">
    <property type="component" value="Unassembled WGS sequence"/>
</dbReference>
<reference evidence="1 2" key="1">
    <citation type="journal article" date="2019" name="Int. J. Syst. Evol. Microbiol.">
        <title>Photorhabdus khanii subsp. guanajuatensis subsp. nov., isolated from Heterorhabditis atacamensis, and Photorhabdus luminescens subsp. mexicana subsp. nov., isolated from Heterorhabditis mexicana entomopathogenic nematodes.</title>
        <authorList>
            <person name="Machado R.A.R."/>
            <person name="Bruno P."/>
            <person name="Arce C.C.M."/>
            <person name="Liechti N."/>
            <person name="Kohler A."/>
            <person name="Bernal J."/>
            <person name="Bruggmann R."/>
            <person name="Turlings T.C.J."/>
        </authorList>
    </citation>
    <scope>NUCLEOTIDE SEQUENCE [LARGE SCALE GENOMIC DNA]</scope>
    <source>
        <strain evidence="1 2">MEX20-17</strain>
    </source>
</reference>